<reference evidence="2" key="1">
    <citation type="journal article" date="2020" name="Nature">
        <title>Giant virus diversity and host interactions through global metagenomics.</title>
        <authorList>
            <person name="Schulz F."/>
            <person name="Roux S."/>
            <person name="Paez-Espino D."/>
            <person name="Jungbluth S."/>
            <person name="Walsh D.A."/>
            <person name="Denef V.J."/>
            <person name="McMahon K.D."/>
            <person name="Konstantinidis K.T."/>
            <person name="Eloe-Fadrosh E.A."/>
            <person name="Kyrpides N.C."/>
            <person name="Woyke T."/>
        </authorList>
    </citation>
    <scope>NUCLEOTIDE SEQUENCE</scope>
    <source>
        <strain evidence="2">GVMAG-M-3300018428-16</strain>
    </source>
</reference>
<sequence length="387" mass="44759">MSDYKILVPNDTFDFTKLSLVNPITLQGGTFFTKLLNNNSELYIQTPVCTTKNGFVKTAKKINCDILFEKTNSLFIEWLENLEDHCQKLIYEKSKEWFQDEIELDDIENAFTSSIRSYKSGMFNMIKTSTESPRITHSIGNLSIYDQQEKQLKIEDVSKDNNIVCILQIHGVKFTQKNFQIFIQLKQVMVLNDNMFSKCQIKPSTEVTSPEVTSSKKISLKSDDIETTQENNESSENIDDEEDSNTTITNNNLEKTQDLEQEEINLENTEQTSLDKIDDKKTDENLEELSTLASNDIEEFNFNLDPESLEEITLKKPDEVYMEIYSEARKKAKEAKKQALLSYLELKKIKSEWDINDLEDSDDDLDKALNNIIIKKNANSFEELEQN</sequence>
<protein>
    <submittedName>
        <fullName evidence="2">Uncharacterized protein</fullName>
    </submittedName>
</protein>
<evidence type="ECO:0000256" key="1">
    <source>
        <dbReference type="SAM" id="MobiDB-lite"/>
    </source>
</evidence>
<proteinExistence type="predicted"/>
<dbReference type="AlphaFoldDB" id="A0A6C0BSI3"/>
<evidence type="ECO:0000313" key="2">
    <source>
        <dbReference type="EMBL" id="QHS94942.1"/>
    </source>
</evidence>
<feature type="region of interest" description="Disordered" evidence="1">
    <location>
        <begin position="203"/>
        <end position="258"/>
    </location>
</feature>
<name>A0A6C0BSI3_9ZZZZ</name>
<accession>A0A6C0BSI3</accession>
<feature type="compositionally biased region" description="Low complexity" evidence="1">
    <location>
        <begin position="203"/>
        <end position="217"/>
    </location>
</feature>
<dbReference type="EMBL" id="MN739235">
    <property type="protein sequence ID" value="QHS94942.1"/>
    <property type="molecule type" value="Genomic_DNA"/>
</dbReference>
<organism evidence="2">
    <name type="scientific">viral metagenome</name>
    <dbReference type="NCBI Taxonomy" id="1070528"/>
    <lineage>
        <taxon>unclassified sequences</taxon>
        <taxon>metagenomes</taxon>
        <taxon>organismal metagenomes</taxon>
    </lineage>
</organism>